<reference evidence="3" key="1">
    <citation type="submission" date="2019-07" db="EMBL/GenBank/DDBJ databases">
        <title>Shewanella sp. YLB-08 draft genomic sequence.</title>
        <authorList>
            <person name="Yu L."/>
        </authorList>
    </citation>
    <scope>NUCLEOTIDE SEQUENCE [LARGE SCALE GENOMIC DNA]</scope>
    <source>
        <strain evidence="3">JCM 20706</strain>
    </source>
</reference>
<evidence type="ECO:0000313" key="2">
    <source>
        <dbReference type="EMBL" id="TRY14586.1"/>
    </source>
</evidence>
<keyword evidence="1" id="KW-0732">Signal</keyword>
<keyword evidence="3" id="KW-1185">Reference proteome</keyword>
<organism evidence="2 3">
    <name type="scientific">Shewanella hanedai</name>
    <name type="common">Alteromonas hanedai</name>
    <dbReference type="NCBI Taxonomy" id="25"/>
    <lineage>
        <taxon>Bacteria</taxon>
        <taxon>Pseudomonadati</taxon>
        <taxon>Pseudomonadota</taxon>
        <taxon>Gammaproteobacteria</taxon>
        <taxon>Alteromonadales</taxon>
        <taxon>Shewanellaceae</taxon>
        <taxon>Shewanella</taxon>
    </lineage>
</organism>
<evidence type="ECO:0000313" key="3">
    <source>
        <dbReference type="Proteomes" id="UP000318126"/>
    </source>
</evidence>
<evidence type="ECO:0000256" key="1">
    <source>
        <dbReference type="SAM" id="SignalP"/>
    </source>
</evidence>
<dbReference type="AlphaFoldDB" id="A0A553JQ35"/>
<evidence type="ECO:0008006" key="4">
    <source>
        <dbReference type="Google" id="ProtNLM"/>
    </source>
</evidence>
<feature type="signal peptide" evidence="1">
    <location>
        <begin position="1"/>
        <end position="22"/>
    </location>
</feature>
<sequence>MKKHIALFFLTSLSIMAFSAYADTNSAIDDSHSTSKFSVQESSEAQYLLDLGWDSNYISEGRNNLENGGIFWSTAAVQYQNVNVYAMLGRGDSEHYIEWDIGIEYTITLTENLETTLGYQRVESYGDERFSDNELCGSLTYAGVEWLTPSVNYTYSIGAGGYFVEASLHSSWELTDKLTLTPYVTQAFDFQYATEDYNGQNHFQFGVEAEYLLSQNISLSGHVSHTIAQEDIKLEAEMDDMTSGLDQSFAGVHLTWFF</sequence>
<comment type="caution">
    <text evidence="2">The sequence shown here is derived from an EMBL/GenBank/DDBJ whole genome shotgun (WGS) entry which is preliminary data.</text>
</comment>
<feature type="chain" id="PRO_5022145834" description="Porin" evidence="1">
    <location>
        <begin position="23"/>
        <end position="258"/>
    </location>
</feature>
<accession>A0A553JQ35</accession>
<proteinExistence type="predicted"/>
<gene>
    <name evidence="2" type="ORF">FN961_09300</name>
</gene>
<protein>
    <recommendedName>
        <fullName evidence="4">Porin</fullName>
    </recommendedName>
</protein>
<name>A0A553JQ35_SHEHA</name>
<dbReference type="RefSeq" id="WP_143564285.1">
    <property type="nucleotide sequence ID" value="NZ_BMPL01000007.1"/>
</dbReference>
<dbReference type="EMBL" id="VKGK01000009">
    <property type="protein sequence ID" value="TRY14586.1"/>
    <property type="molecule type" value="Genomic_DNA"/>
</dbReference>
<dbReference type="OrthoDB" id="6078963at2"/>
<dbReference type="Proteomes" id="UP000318126">
    <property type="component" value="Unassembled WGS sequence"/>
</dbReference>